<dbReference type="STRING" id="33114.A0A2G2W4T0"/>
<dbReference type="AlphaFoldDB" id="A0A2G2W4T0"/>
<dbReference type="Pfam" id="PF00560">
    <property type="entry name" value="LRR_1"/>
    <property type="match status" value="2"/>
</dbReference>
<evidence type="ECO:0000256" key="6">
    <source>
        <dbReference type="ARBA" id="ARBA00022989"/>
    </source>
</evidence>
<dbReference type="Proteomes" id="UP000224567">
    <property type="component" value="Unassembled WGS sequence"/>
</dbReference>
<sequence length="178" mass="19823">MDCVKLVLFCICQHAFSSSLPHLCPNDQAHALLQFKHMFTINPNASDDCYDPKNHSWNKSTDCCSWDGVQCDETTGQAVELDLACSGLQGKFHTNSSLFQLSNLKRLNLSYNDFSGSIISPKFGELSSLTHLYLEYSGFIGLIPAEISRLSKLQALRRLLIRMGLDSGLTILNCSLRT</sequence>
<evidence type="ECO:0000256" key="4">
    <source>
        <dbReference type="ARBA" id="ARBA00022729"/>
    </source>
</evidence>
<dbReference type="OrthoDB" id="1714660at2759"/>
<dbReference type="EMBL" id="MLFT02000008">
    <property type="protein sequence ID" value="PHT40223.1"/>
    <property type="molecule type" value="Genomic_DNA"/>
</dbReference>
<dbReference type="InterPro" id="IPR046956">
    <property type="entry name" value="RLP23-like"/>
</dbReference>
<dbReference type="Gene3D" id="3.80.10.10">
    <property type="entry name" value="Ribonuclease Inhibitor"/>
    <property type="match status" value="1"/>
</dbReference>
<keyword evidence="8" id="KW-0325">Glycoprotein</keyword>
<feature type="chain" id="PRO_5013881781" description="Leucine-rich repeat-containing N-terminal plant-type domain-containing protein" evidence="9">
    <location>
        <begin position="18"/>
        <end position="178"/>
    </location>
</feature>
<dbReference type="InterPro" id="IPR001611">
    <property type="entry name" value="Leu-rich_rpt"/>
</dbReference>
<keyword evidence="3" id="KW-0812">Transmembrane</keyword>
<dbReference type="Pfam" id="PF08263">
    <property type="entry name" value="LRRNT_2"/>
    <property type="match status" value="1"/>
</dbReference>
<keyword evidence="7" id="KW-0472">Membrane</keyword>
<keyword evidence="2" id="KW-0433">Leucine-rich repeat</keyword>
<dbReference type="GO" id="GO:0016020">
    <property type="term" value="C:membrane"/>
    <property type="evidence" value="ECO:0007669"/>
    <property type="project" value="UniProtKB-SubCell"/>
</dbReference>
<evidence type="ECO:0000256" key="5">
    <source>
        <dbReference type="ARBA" id="ARBA00022737"/>
    </source>
</evidence>
<evidence type="ECO:0000313" key="11">
    <source>
        <dbReference type="EMBL" id="PHT40223.1"/>
    </source>
</evidence>
<dbReference type="InterPro" id="IPR032675">
    <property type="entry name" value="LRR_dom_sf"/>
</dbReference>
<reference evidence="11 12" key="1">
    <citation type="journal article" date="2017" name="Genome Biol.">
        <title>New reference genome sequences of hot pepper reveal the massive evolution of plant disease-resistance genes by retroduplication.</title>
        <authorList>
            <person name="Kim S."/>
            <person name="Park J."/>
            <person name="Yeom S.I."/>
            <person name="Kim Y.M."/>
            <person name="Seo E."/>
            <person name="Kim K.T."/>
            <person name="Kim M.S."/>
            <person name="Lee J.M."/>
            <person name="Cheong K."/>
            <person name="Shin H.S."/>
            <person name="Kim S.B."/>
            <person name="Han K."/>
            <person name="Lee J."/>
            <person name="Park M."/>
            <person name="Lee H.A."/>
            <person name="Lee H.Y."/>
            <person name="Lee Y."/>
            <person name="Oh S."/>
            <person name="Lee J.H."/>
            <person name="Choi E."/>
            <person name="Choi E."/>
            <person name="Lee S.E."/>
            <person name="Jeon J."/>
            <person name="Kim H."/>
            <person name="Choi G."/>
            <person name="Song H."/>
            <person name="Lee J."/>
            <person name="Lee S.C."/>
            <person name="Kwon J.K."/>
            <person name="Lee H.Y."/>
            <person name="Koo N."/>
            <person name="Hong Y."/>
            <person name="Kim R.W."/>
            <person name="Kang W.H."/>
            <person name="Huh J.H."/>
            <person name="Kang B.C."/>
            <person name="Yang T.J."/>
            <person name="Lee Y.H."/>
            <person name="Bennetzen J.L."/>
            <person name="Choi D."/>
        </authorList>
    </citation>
    <scope>NUCLEOTIDE SEQUENCE [LARGE SCALE GENOMIC DNA]</scope>
    <source>
        <strain evidence="12">cv. PBC81</strain>
    </source>
</reference>
<name>A0A2G2W4T0_CAPBA</name>
<keyword evidence="5" id="KW-0677">Repeat</keyword>
<feature type="domain" description="Leucine-rich repeat-containing N-terminal plant-type" evidence="10">
    <location>
        <begin position="25"/>
        <end position="72"/>
    </location>
</feature>
<dbReference type="InterPro" id="IPR013210">
    <property type="entry name" value="LRR_N_plant-typ"/>
</dbReference>
<keyword evidence="6" id="KW-1133">Transmembrane helix</keyword>
<dbReference type="PANTHER" id="PTHR48061">
    <property type="entry name" value="LEUCINE-RICH REPEAT RECEPTOR PROTEIN KINASE EMS1-LIKE-RELATED"/>
    <property type="match status" value="1"/>
</dbReference>
<evidence type="ECO:0000256" key="8">
    <source>
        <dbReference type="ARBA" id="ARBA00023180"/>
    </source>
</evidence>
<comment type="caution">
    <text evidence="11">The sequence shown here is derived from an EMBL/GenBank/DDBJ whole genome shotgun (WGS) entry which is preliminary data.</text>
</comment>
<reference evidence="12" key="2">
    <citation type="journal article" date="2017" name="J. Anim. Genet.">
        <title>Multiple reference genome sequences of hot pepper reveal the massive evolution of plant disease resistance genes by retroduplication.</title>
        <authorList>
            <person name="Kim S."/>
            <person name="Park J."/>
            <person name="Yeom S.-I."/>
            <person name="Kim Y.-M."/>
            <person name="Seo E."/>
            <person name="Kim K.-T."/>
            <person name="Kim M.-S."/>
            <person name="Lee J.M."/>
            <person name="Cheong K."/>
            <person name="Shin H.-S."/>
            <person name="Kim S.-B."/>
            <person name="Han K."/>
            <person name="Lee J."/>
            <person name="Park M."/>
            <person name="Lee H.-A."/>
            <person name="Lee H.-Y."/>
            <person name="Lee Y."/>
            <person name="Oh S."/>
            <person name="Lee J.H."/>
            <person name="Choi E."/>
            <person name="Choi E."/>
            <person name="Lee S.E."/>
            <person name="Jeon J."/>
            <person name="Kim H."/>
            <person name="Choi G."/>
            <person name="Song H."/>
            <person name="Lee J."/>
            <person name="Lee S.-C."/>
            <person name="Kwon J.-K."/>
            <person name="Lee H.-Y."/>
            <person name="Koo N."/>
            <person name="Hong Y."/>
            <person name="Kim R.W."/>
            <person name="Kang W.-H."/>
            <person name="Huh J.H."/>
            <person name="Kang B.-C."/>
            <person name="Yang T.-J."/>
            <person name="Lee Y.-H."/>
            <person name="Bennetzen J.L."/>
            <person name="Choi D."/>
        </authorList>
    </citation>
    <scope>NUCLEOTIDE SEQUENCE [LARGE SCALE GENOMIC DNA]</scope>
    <source>
        <strain evidence="12">cv. PBC81</strain>
    </source>
</reference>
<proteinExistence type="predicted"/>
<evidence type="ECO:0000256" key="9">
    <source>
        <dbReference type="SAM" id="SignalP"/>
    </source>
</evidence>
<dbReference type="SUPFAM" id="SSF52058">
    <property type="entry name" value="L domain-like"/>
    <property type="match status" value="1"/>
</dbReference>
<protein>
    <recommendedName>
        <fullName evidence="10">Leucine-rich repeat-containing N-terminal plant-type domain-containing protein</fullName>
    </recommendedName>
</protein>
<keyword evidence="12" id="KW-1185">Reference proteome</keyword>
<evidence type="ECO:0000256" key="2">
    <source>
        <dbReference type="ARBA" id="ARBA00022614"/>
    </source>
</evidence>
<evidence type="ECO:0000256" key="7">
    <source>
        <dbReference type="ARBA" id="ARBA00023136"/>
    </source>
</evidence>
<evidence type="ECO:0000256" key="1">
    <source>
        <dbReference type="ARBA" id="ARBA00004479"/>
    </source>
</evidence>
<keyword evidence="4 9" id="KW-0732">Signal</keyword>
<evidence type="ECO:0000259" key="10">
    <source>
        <dbReference type="Pfam" id="PF08263"/>
    </source>
</evidence>
<feature type="signal peptide" evidence="9">
    <location>
        <begin position="1"/>
        <end position="17"/>
    </location>
</feature>
<comment type="subcellular location">
    <subcellularLocation>
        <location evidence="1">Membrane</location>
        <topology evidence="1">Single-pass type I membrane protein</topology>
    </subcellularLocation>
</comment>
<evidence type="ECO:0000256" key="3">
    <source>
        <dbReference type="ARBA" id="ARBA00022692"/>
    </source>
</evidence>
<evidence type="ECO:0000313" key="12">
    <source>
        <dbReference type="Proteomes" id="UP000224567"/>
    </source>
</evidence>
<accession>A0A2G2W4T0</accession>
<dbReference type="PANTHER" id="PTHR48061:SF10">
    <property type="entry name" value="LEUCINE-RICH REPEAT-CONTAINING N-TERMINAL PLANT-TYPE DOMAIN-CONTAINING PROTEIN"/>
    <property type="match status" value="1"/>
</dbReference>
<organism evidence="11 12">
    <name type="scientific">Capsicum baccatum</name>
    <name type="common">Peruvian pepper</name>
    <dbReference type="NCBI Taxonomy" id="33114"/>
    <lineage>
        <taxon>Eukaryota</taxon>
        <taxon>Viridiplantae</taxon>
        <taxon>Streptophyta</taxon>
        <taxon>Embryophyta</taxon>
        <taxon>Tracheophyta</taxon>
        <taxon>Spermatophyta</taxon>
        <taxon>Magnoliopsida</taxon>
        <taxon>eudicotyledons</taxon>
        <taxon>Gunneridae</taxon>
        <taxon>Pentapetalae</taxon>
        <taxon>asterids</taxon>
        <taxon>lamiids</taxon>
        <taxon>Solanales</taxon>
        <taxon>Solanaceae</taxon>
        <taxon>Solanoideae</taxon>
        <taxon>Capsiceae</taxon>
        <taxon>Capsicum</taxon>
    </lineage>
</organism>
<dbReference type="GO" id="GO:0050832">
    <property type="term" value="P:defense response to fungus"/>
    <property type="evidence" value="ECO:0007669"/>
    <property type="project" value="UniProtKB-ARBA"/>
</dbReference>
<gene>
    <name evidence="11" type="ORF">CQW23_19077</name>
</gene>